<dbReference type="Pfam" id="PF25467">
    <property type="entry name" value="NOL9_C"/>
    <property type="match status" value="1"/>
</dbReference>
<comment type="similarity">
    <text evidence="2">Belongs to the Clp1 family. NOL9/GRC3 subfamily.</text>
</comment>
<feature type="domain" description="NOL9 C-terminal" evidence="12">
    <location>
        <begin position="712"/>
        <end position="751"/>
    </location>
</feature>
<evidence type="ECO:0000256" key="9">
    <source>
        <dbReference type="ARBA" id="ARBA00071212"/>
    </source>
</evidence>
<proteinExistence type="inferred from homology"/>
<keyword evidence="6" id="KW-0418">Kinase</keyword>
<dbReference type="Pfam" id="PF16575">
    <property type="entry name" value="CLP1_P"/>
    <property type="match status" value="1"/>
</dbReference>
<keyword evidence="4" id="KW-0808">Transferase</keyword>
<dbReference type="GO" id="GO:0005730">
    <property type="term" value="C:nucleolus"/>
    <property type="evidence" value="ECO:0007669"/>
    <property type="project" value="UniProtKB-SubCell"/>
</dbReference>
<evidence type="ECO:0000256" key="1">
    <source>
        <dbReference type="ARBA" id="ARBA00004604"/>
    </source>
</evidence>
<dbReference type="CDD" id="cd00882">
    <property type="entry name" value="Ras_like_GTPase"/>
    <property type="match status" value="1"/>
</dbReference>
<gene>
    <name evidence="13" type="ORF">J437_LFUL003975</name>
</gene>
<dbReference type="EMBL" id="KZ308316">
    <property type="protein sequence ID" value="KAG8227244.1"/>
    <property type="molecule type" value="Genomic_DNA"/>
</dbReference>
<dbReference type="InterPro" id="IPR057573">
    <property type="entry name" value="NOL9_N"/>
</dbReference>
<dbReference type="GO" id="GO:0005524">
    <property type="term" value="F:ATP binding"/>
    <property type="evidence" value="ECO:0007669"/>
    <property type="project" value="UniProtKB-KW"/>
</dbReference>
<dbReference type="OrthoDB" id="2405412at2759"/>
<keyword evidence="5" id="KW-0547">Nucleotide-binding</keyword>
<dbReference type="AlphaFoldDB" id="A0A8K0K2R3"/>
<organism evidence="13 14">
    <name type="scientific">Ladona fulva</name>
    <name type="common">Scarce chaser dragonfly</name>
    <name type="synonym">Libellula fulva</name>
    <dbReference type="NCBI Taxonomy" id="123851"/>
    <lineage>
        <taxon>Eukaryota</taxon>
        <taxon>Metazoa</taxon>
        <taxon>Ecdysozoa</taxon>
        <taxon>Arthropoda</taxon>
        <taxon>Hexapoda</taxon>
        <taxon>Insecta</taxon>
        <taxon>Pterygota</taxon>
        <taxon>Palaeoptera</taxon>
        <taxon>Odonata</taxon>
        <taxon>Epiprocta</taxon>
        <taxon>Anisoptera</taxon>
        <taxon>Libelluloidea</taxon>
        <taxon>Libellulidae</taxon>
        <taxon>Ladona</taxon>
    </lineage>
</organism>
<evidence type="ECO:0000256" key="5">
    <source>
        <dbReference type="ARBA" id="ARBA00022741"/>
    </source>
</evidence>
<feature type="domain" description="Clp1 P-loop" evidence="10">
    <location>
        <begin position="389"/>
        <end position="533"/>
    </location>
</feature>
<keyword evidence="8" id="KW-0539">Nucleus</keyword>
<dbReference type="GO" id="GO:0000448">
    <property type="term" value="P:cleavage in ITS2 between 5.8S rRNA and LSU-rRNA of tricistronic rRNA transcript (SSU-rRNA, 5.8S rRNA, LSU-rRNA)"/>
    <property type="evidence" value="ECO:0007669"/>
    <property type="project" value="TreeGrafter"/>
</dbReference>
<dbReference type="InterPro" id="IPR057570">
    <property type="entry name" value="NOL9_C"/>
</dbReference>
<dbReference type="GO" id="GO:0051731">
    <property type="term" value="F:polynucleotide 5'-hydroxyl-kinase activity"/>
    <property type="evidence" value="ECO:0007669"/>
    <property type="project" value="InterPro"/>
</dbReference>
<accession>A0A8K0K2R3</accession>
<dbReference type="PANTHER" id="PTHR12755">
    <property type="entry name" value="CLEAVAGE/POLYADENYLATION FACTOR IA SUBUNIT CLP1P"/>
    <property type="match status" value="1"/>
</dbReference>
<dbReference type="InterPro" id="IPR027417">
    <property type="entry name" value="P-loop_NTPase"/>
</dbReference>
<dbReference type="Proteomes" id="UP000792457">
    <property type="component" value="Unassembled WGS sequence"/>
</dbReference>
<name>A0A8K0K2R3_LADFU</name>
<dbReference type="Pfam" id="PF24419">
    <property type="entry name" value="Cupin_NOL9"/>
    <property type="match status" value="1"/>
</dbReference>
<evidence type="ECO:0000256" key="2">
    <source>
        <dbReference type="ARBA" id="ARBA00011003"/>
    </source>
</evidence>
<evidence type="ECO:0000259" key="10">
    <source>
        <dbReference type="Pfam" id="PF16575"/>
    </source>
</evidence>
<dbReference type="InterPro" id="IPR032319">
    <property type="entry name" value="CLP1_P"/>
</dbReference>
<evidence type="ECO:0000256" key="8">
    <source>
        <dbReference type="ARBA" id="ARBA00023242"/>
    </source>
</evidence>
<keyword evidence="14" id="KW-1185">Reference proteome</keyword>
<feature type="domain" description="NOL9 N-terminal" evidence="11">
    <location>
        <begin position="213"/>
        <end position="273"/>
    </location>
</feature>
<reference evidence="13" key="2">
    <citation type="submission" date="2017-10" db="EMBL/GenBank/DDBJ databases">
        <title>Ladona fulva Genome sequencing and assembly.</title>
        <authorList>
            <person name="Murali S."/>
            <person name="Richards S."/>
            <person name="Bandaranaike D."/>
            <person name="Bellair M."/>
            <person name="Blankenburg K."/>
            <person name="Chao H."/>
            <person name="Dinh H."/>
            <person name="Doddapaneni H."/>
            <person name="Dugan-Rocha S."/>
            <person name="Elkadiri S."/>
            <person name="Gnanaolivu R."/>
            <person name="Hernandez B."/>
            <person name="Skinner E."/>
            <person name="Javaid M."/>
            <person name="Lee S."/>
            <person name="Li M."/>
            <person name="Ming W."/>
            <person name="Munidasa M."/>
            <person name="Muniz J."/>
            <person name="Nguyen L."/>
            <person name="Hughes D."/>
            <person name="Osuji N."/>
            <person name="Pu L.-L."/>
            <person name="Puazo M."/>
            <person name="Qu C."/>
            <person name="Quiroz J."/>
            <person name="Raj R."/>
            <person name="Weissenberger G."/>
            <person name="Xin Y."/>
            <person name="Zou X."/>
            <person name="Han Y."/>
            <person name="Worley K."/>
            <person name="Muzny D."/>
            <person name="Gibbs R."/>
        </authorList>
    </citation>
    <scope>NUCLEOTIDE SEQUENCE</scope>
    <source>
        <strain evidence="13">Sampled in the wild</strain>
    </source>
</reference>
<comment type="caution">
    <text evidence="13">The sequence shown here is derived from an EMBL/GenBank/DDBJ whole genome shotgun (WGS) entry which is preliminary data.</text>
</comment>
<reference evidence="13" key="1">
    <citation type="submission" date="2013-04" db="EMBL/GenBank/DDBJ databases">
        <authorList>
            <person name="Qu J."/>
            <person name="Murali S.C."/>
            <person name="Bandaranaike D."/>
            <person name="Bellair M."/>
            <person name="Blankenburg K."/>
            <person name="Chao H."/>
            <person name="Dinh H."/>
            <person name="Doddapaneni H."/>
            <person name="Downs B."/>
            <person name="Dugan-Rocha S."/>
            <person name="Elkadiri S."/>
            <person name="Gnanaolivu R.D."/>
            <person name="Hernandez B."/>
            <person name="Javaid M."/>
            <person name="Jayaseelan J.C."/>
            <person name="Lee S."/>
            <person name="Li M."/>
            <person name="Ming W."/>
            <person name="Munidasa M."/>
            <person name="Muniz J."/>
            <person name="Nguyen L."/>
            <person name="Ongeri F."/>
            <person name="Osuji N."/>
            <person name="Pu L.-L."/>
            <person name="Puazo M."/>
            <person name="Qu C."/>
            <person name="Quiroz J."/>
            <person name="Raj R."/>
            <person name="Weissenberger G."/>
            <person name="Xin Y."/>
            <person name="Zou X."/>
            <person name="Han Y."/>
            <person name="Richards S."/>
            <person name="Worley K."/>
            <person name="Muzny D."/>
            <person name="Gibbs R."/>
        </authorList>
    </citation>
    <scope>NUCLEOTIDE SEQUENCE</scope>
    <source>
        <strain evidence="13">Sampled in the wild</strain>
    </source>
</reference>
<evidence type="ECO:0000256" key="7">
    <source>
        <dbReference type="ARBA" id="ARBA00022840"/>
    </source>
</evidence>
<evidence type="ECO:0000313" key="14">
    <source>
        <dbReference type="Proteomes" id="UP000792457"/>
    </source>
</evidence>
<evidence type="ECO:0000256" key="6">
    <source>
        <dbReference type="ARBA" id="ARBA00022777"/>
    </source>
</evidence>
<evidence type="ECO:0000259" key="11">
    <source>
        <dbReference type="Pfam" id="PF24419"/>
    </source>
</evidence>
<sequence>MSQHMCYTGRKMRKIPIVPPKVGKILKIGKMKRMKAKSNLKKQIKKKEMRKRMMGAAEECMTKKDVVESGEGNPSKISRTLRPRISLVKKVDSADANTPLEYADHSDEINSMGVQEEVLSDISSETWESTGYSISESLTDSDENGSRYKDCASVESCKHNEDEVGSECVVISSSKSVVNRNVINKRTELPYDKTPCLRIQGAKAEFHEISAFSYLLILRHPGQLYFRGNLLVTPVSGITSFLGYEFRPGMKSHLVFSPTGISPMFFSTTGRTCRAKVPDILGLDENILKRLEEKDSALLIEPASGEHWIKLFGFFNRLLKFNPLAPSTSSVTVKVGVDVEADLGMKIFQPSDCAFSKSFHRESSEWHNLSQNICNFGQTKGLVRVMVFGGKGVGKSTFMRFLVNKWLSSCNESKSTRIASRTVLFVDFDPGQSEFVPPGCLSVTLVSEPLLGPNYTHLKDPERMLCLGELDVSRCPKWYLYCADDLVKFCSSEKFKGLPWFINTMGFCKGIGADLAVELVRLCRPTHVIQITSIWMRRNFEPFDLLTWKMVKSWRGHKWNSDVCDDIDSDIPEYSYHQLQSLAESSEKAGNDSRKTEGVENIDSQGLPAWQSRELCILAYFSKIVKTPLFSILDAVPHTLSLTDLVFSLPSAMVRPQYVKSVFNAALVALSSLGREYDKTQRVQNTNEQKPWLQFEEKAVESDPKVLCHMPLAPCLGFGLVRGIDDSKEEIYIATPLSSETMATVDCLATGPKVGSIPAPMMLDSLKESKLKDVPYLMKKDRRTDMNRFAPRVFQPHLANQGAKR</sequence>
<evidence type="ECO:0000313" key="13">
    <source>
        <dbReference type="EMBL" id="KAG8227244.1"/>
    </source>
</evidence>
<dbReference type="InterPro" id="IPR045116">
    <property type="entry name" value="Clp1/Grc3"/>
</dbReference>
<dbReference type="Gene3D" id="3.40.50.300">
    <property type="entry name" value="P-loop containing nucleotide triphosphate hydrolases"/>
    <property type="match status" value="1"/>
</dbReference>
<dbReference type="PANTHER" id="PTHR12755:SF3">
    <property type="entry name" value="POLYNUCLEOTIDE 5'-HYDROXYL-KINASE NOL9"/>
    <property type="match status" value="1"/>
</dbReference>
<evidence type="ECO:0000256" key="3">
    <source>
        <dbReference type="ARBA" id="ARBA00022552"/>
    </source>
</evidence>
<protein>
    <recommendedName>
        <fullName evidence="9">Polynucleotide 5'-hydroxyl-kinase NOL9</fullName>
    </recommendedName>
</protein>
<evidence type="ECO:0000259" key="12">
    <source>
        <dbReference type="Pfam" id="PF25467"/>
    </source>
</evidence>
<comment type="subcellular location">
    <subcellularLocation>
        <location evidence="1">Nucleus</location>
        <location evidence="1">Nucleolus</location>
    </subcellularLocation>
</comment>
<keyword evidence="7" id="KW-0067">ATP-binding</keyword>
<evidence type="ECO:0000256" key="4">
    <source>
        <dbReference type="ARBA" id="ARBA00022679"/>
    </source>
</evidence>
<keyword evidence="3" id="KW-0698">rRNA processing</keyword>